<evidence type="ECO:0000313" key="3">
    <source>
        <dbReference type="EMBL" id="MCF8715321.1"/>
    </source>
</evidence>
<keyword evidence="4" id="KW-1185">Reference proteome</keyword>
<sequence>MKLTKELKTGIIVIGGIVLFILGFSFLKGNKLFNSTRTYHAVYKNVDGLASGTTVTINGLPVGSVNDIDFKNSKGDLVITFSVNNDFQFSKNSIAEIFDTGIIGGKSLRVVPVYDNSEQSKDGDTLRSNIQPGITELVTQKLSPLQKSLDAVLKNADSVMVGVDDILDEDSRASIKNSIKNLDEVIANFSEASGSLNVLLSENKDKLNRSISNMDNLTTNLSNVSDSLAKADVGAAIGDLQSSMAKLNNIMTKIESGDGSVGKLLNDEELYTNLTDASMELELLLEDLRLNPKRYVHFSLFGKKAKPYEEPAPEEETN</sequence>
<dbReference type="PANTHER" id="PTHR33371">
    <property type="entry name" value="INTERMEMBRANE PHOSPHOLIPID TRANSPORT SYSTEM BINDING PROTEIN MLAD-RELATED"/>
    <property type="match status" value="1"/>
</dbReference>
<dbReference type="InterPro" id="IPR003399">
    <property type="entry name" value="Mce/MlaD"/>
</dbReference>
<protein>
    <submittedName>
        <fullName evidence="3">MCE family protein</fullName>
    </submittedName>
</protein>
<gene>
    <name evidence="3" type="ORF">JM658_10825</name>
</gene>
<dbReference type="Proteomes" id="UP000829517">
    <property type="component" value="Unassembled WGS sequence"/>
</dbReference>
<organism evidence="3 4">
    <name type="scientific">Joostella atrarenae</name>
    <dbReference type="NCBI Taxonomy" id="679257"/>
    <lineage>
        <taxon>Bacteria</taxon>
        <taxon>Pseudomonadati</taxon>
        <taxon>Bacteroidota</taxon>
        <taxon>Flavobacteriia</taxon>
        <taxon>Flavobacteriales</taxon>
        <taxon>Flavobacteriaceae</taxon>
        <taxon>Joostella</taxon>
    </lineage>
</organism>
<dbReference type="Pfam" id="PF02470">
    <property type="entry name" value="MlaD"/>
    <property type="match status" value="1"/>
</dbReference>
<keyword evidence="1" id="KW-0812">Transmembrane</keyword>
<name>A0ABS9J4G9_9FLAO</name>
<dbReference type="InterPro" id="IPR052336">
    <property type="entry name" value="MlaD_Phospholipid_Transporter"/>
</dbReference>
<proteinExistence type="predicted"/>
<accession>A0ABS9J4G9</accession>
<keyword evidence="1" id="KW-0472">Membrane</keyword>
<keyword evidence="1" id="KW-1133">Transmembrane helix</keyword>
<reference evidence="3 4" key="1">
    <citation type="submission" date="2021-01" db="EMBL/GenBank/DDBJ databases">
        <title>Genome sequencing of Joostella atrarenae M1-2 (= KCTC 23194).</title>
        <authorList>
            <person name="Zakaria M.R."/>
            <person name="Lam M.Q."/>
            <person name="Chong C.S."/>
        </authorList>
    </citation>
    <scope>NUCLEOTIDE SEQUENCE [LARGE SCALE GENOMIC DNA]</scope>
    <source>
        <strain evidence="3 4">M1-2</strain>
    </source>
</reference>
<feature type="domain" description="Mce/MlaD" evidence="2">
    <location>
        <begin position="36"/>
        <end position="112"/>
    </location>
</feature>
<feature type="transmembrane region" description="Helical" evidence="1">
    <location>
        <begin position="7"/>
        <end position="27"/>
    </location>
</feature>
<comment type="caution">
    <text evidence="3">The sequence shown here is derived from an EMBL/GenBank/DDBJ whole genome shotgun (WGS) entry which is preliminary data.</text>
</comment>
<evidence type="ECO:0000259" key="2">
    <source>
        <dbReference type="Pfam" id="PF02470"/>
    </source>
</evidence>
<evidence type="ECO:0000256" key="1">
    <source>
        <dbReference type="SAM" id="Phobius"/>
    </source>
</evidence>
<dbReference type="EMBL" id="JAETXX010000006">
    <property type="protein sequence ID" value="MCF8715321.1"/>
    <property type="molecule type" value="Genomic_DNA"/>
</dbReference>
<evidence type="ECO:0000313" key="4">
    <source>
        <dbReference type="Proteomes" id="UP000829517"/>
    </source>
</evidence>
<dbReference type="PANTHER" id="PTHR33371:SF4">
    <property type="entry name" value="INTERMEMBRANE PHOSPHOLIPID TRANSPORT SYSTEM BINDING PROTEIN MLAD"/>
    <property type="match status" value="1"/>
</dbReference>
<dbReference type="RefSeq" id="WP_236959284.1">
    <property type="nucleotide sequence ID" value="NZ_JAETXX010000006.1"/>
</dbReference>